<accession>A0ABM7HDG7</accession>
<reference evidence="1 2" key="1">
    <citation type="journal article" date="2020" name="Int. J. Syst. Evol. Microbiol.">
        <title>Veillonella nakazawae sp. nov., an anaerobic gram-negative coccus isolated from the oral cavity of Japanese children.</title>
        <authorList>
            <person name="Mashima I."/>
            <person name="Theodorea C.F."/>
            <person name="Djais A.A."/>
            <person name="Kunihiro T."/>
            <person name="Kawamura Y."/>
            <person name="Otomo M."/>
            <person name="Saitoh M."/>
            <person name="Tamai R."/>
            <person name="Kiyoura Y."/>
        </authorList>
    </citation>
    <scope>NUCLEOTIDE SEQUENCE [LARGE SCALE GENOMIC DNA]</scope>
    <source>
        <strain evidence="1 2">T1-7</strain>
    </source>
</reference>
<dbReference type="EMBL" id="AP022321">
    <property type="protein sequence ID" value="BBU35076.1"/>
    <property type="molecule type" value="Genomic_DNA"/>
</dbReference>
<protein>
    <submittedName>
        <fullName evidence="1">Uncharacterized protein</fullName>
    </submittedName>
</protein>
<keyword evidence="2" id="KW-1185">Reference proteome</keyword>
<dbReference type="Proteomes" id="UP000509249">
    <property type="component" value="Chromosome"/>
</dbReference>
<gene>
    <name evidence="1" type="ORF">VEIT17_15220</name>
</gene>
<sequence>MTIITVNIYILYTFQALKTIEYSYKIIKGIMYTTSNTTVCLKLAKLNLLLYTGGYYEWL</sequence>
<organism evidence="1 2">
    <name type="scientific">Veillonella nakazawae</name>
    <dbReference type="NCBI Taxonomy" id="2682456"/>
    <lineage>
        <taxon>Bacteria</taxon>
        <taxon>Bacillati</taxon>
        <taxon>Bacillota</taxon>
        <taxon>Negativicutes</taxon>
        <taxon>Veillonellales</taxon>
        <taxon>Veillonellaceae</taxon>
        <taxon>Veillonella</taxon>
    </lineage>
</organism>
<proteinExistence type="predicted"/>
<name>A0ABM7HDG7_9FIRM</name>
<evidence type="ECO:0000313" key="2">
    <source>
        <dbReference type="Proteomes" id="UP000509249"/>
    </source>
</evidence>
<evidence type="ECO:0000313" key="1">
    <source>
        <dbReference type="EMBL" id="BBU35076.1"/>
    </source>
</evidence>